<evidence type="ECO:0000256" key="3">
    <source>
        <dbReference type="ARBA" id="ARBA00023274"/>
    </source>
</evidence>
<dbReference type="InterPro" id="IPR002132">
    <property type="entry name" value="Ribosomal_uL5"/>
</dbReference>
<evidence type="ECO:0000256" key="1">
    <source>
        <dbReference type="ARBA" id="ARBA00008553"/>
    </source>
</evidence>
<dbReference type="SUPFAM" id="SSF55282">
    <property type="entry name" value="RL5-like"/>
    <property type="match status" value="1"/>
</dbReference>
<keyword evidence="2" id="KW-0689">Ribosomal protein</keyword>
<dbReference type="AlphaFoldDB" id="A0A166PRP2"/>
<dbReference type="GO" id="GO:1990904">
    <property type="term" value="C:ribonucleoprotein complex"/>
    <property type="evidence" value="ECO:0007669"/>
    <property type="project" value="UniProtKB-KW"/>
</dbReference>
<keyword evidence="3" id="KW-0687">Ribonucleoprotein</keyword>
<evidence type="ECO:0000256" key="2">
    <source>
        <dbReference type="ARBA" id="ARBA00022980"/>
    </source>
</evidence>
<sequence length="123" mass="13751">MSSPHVPRCHPSLCSRRCGRTWAVLPYSLPVSTLLPPQASFSDTNTPAHVTIHGPKAEELLEHELKVKKYELRRGNFSETGNLGLGVREHIGRAVVRAWVARRKQKKVRIGIGHRAKKGDTQT</sequence>
<evidence type="ECO:0000313" key="4">
    <source>
        <dbReference type="EMBL" id="KZP26375.1"/>
    </source>
</evidence>
<reference evidence="4" key="1">
    <citation type="journal article" date="2016" name="Mol. Biol. Evol.">
        <title>Comparative Genomics of Early-Diverging Mushroom-Forming Fungi Provides Insights into the Origins of Lignocellulose Decay Capabilities.</title>
        <authorList>
            <person name="Nagy L.G."/>
            <person name="Riley R."/>
            <person name="Tritt A."/>
            <person name="Adam C."/>
            <person name="Daum C."/>
            <person name="Floudas D."/>
            <person name="Sun H."/>
            <person name="Yadav J.S."/>
            <person name="Pangilinan J."/>
            <person name="Larsson K.H."/>
            <person name="Matsuura K."/>
            <person name="Barry K."/>
            <person name="Labutti K."/>
            <person name="Kuo R."/>
            <person name="Ohm R.A."/>
            <person name="Bhattacharya S.S."/>
            <person name="Shirouzu T."/>
            <person name="Yoshinaga Y."/>
            <person name="Martin F.M."/>
            <person name="Grigoriev I.V."/>
            <person name="Hibbett D.S."/>
        </authorList>
    </citation>
    <scope>NUCLEOTIDE SEQUENCE [LARGE SCALE GENOMIC DNA]</scope>
    <source>
        <strain evidence="4">CBS 109695</strain>
    </source>
</reference>
<dbReference type="InterPro" id="IPR022803">
    <property type="entry name" value="Ribosomal_uL5_dom_sf"/>
</dbReference>
<comment type="similarity">
    <text evidence="1">Belongs to the universal ribosomal protein uL5 family.</text>
</comment>
<proteinExistence type="inferred from homology"/>
<dbReference type="GO" id="GO:0003735">
    <property type="term" value="F:structural constituent of ribosome"/>
    <property type="evidence" value="ECO:0007669"/>
    <property type="project" value="InterPro"/>
</dbReference>
<accession>A0A166PRP2</accession>
<dbReference type="Gene3D" id="3.30.1440.10">
    <property type="match status" value="1"/>
</dbReference>
<dbReference type="STRING" id="436010.A0A166PRP2"/>
<dbReference type="EMBL" id="KV417515">
    <property type="protein sequence ID" value="KZP26375.1"/>
    <property type="molecule type" value="Genomic_DNA"/>
</dbReference>
<organism evidence="4">
    <name type="scientific">Athelia psychrophila</name>
    <dbReference type="NCBI Taxonomy" id="1759441"/>
    <lineage>
        <taxon>Eukaryota</taxon>
        <taxon>Fungi</taxon>
        <taxon>Dikarya</taxon>
        <taxon>Basidiomycota</taxon>
        <taxon>Agaricomycotina</taxon>
        <taxon>Agaricomycetes</taxon>
        <taxon>Agaricomycetidae</taxon>
        <taxon>Atheliales</taxon>
        <taxon>Atheliaceae</taxon>
        <taxon>Athelia</taxon>
    </lineage>
</organism>
<dbReference type="PANTHER" id="PTHR11994">
    <property type="entry name" value="60S RIBOSOMAL PROTEIN L11-RELATED"/>
    <property type="match status" value="1"/>
</dbReference>
<gene>
    <name evidence="4" type="ORF">FIBSPDRAFT_1040912</name>
</gene>
<dbReference type="GO" id="GO:0005840">
    <property type="term" value="C:ribosome"/>
    <property type="evidence" value="ECO:0007669"/>
    <property type="project" value="UniProtKB-KW"/>
</dbReference>
<name>A0A166PRP2_9AGAM</name>
<protein>
    <submittedName>
        <fullName evidence="4">Uncharacterized protein</fullName>
    </submittedName>
</protein>
<dbReference type="GO" id="GO:0006412">
    <property type="term" value="P:translation"/>
    <property type="evidence" value="ECO:0007669"/>
    <property type="project" value="InterPro"/>
</dbReference>